<dbReference type="Proteomes" id="UP000253324">
    <property type="component" value="Unassembled WGS sequence"/>
</dbReference>
<evidence type="ECO:0000313" key="1">
    <source>
        <dbReference type="EMBL" id="RCW87885.1"/>
    </source>
</evidence>
<proteinExistence type="predicted"/>
<reference evidence="1 2" key="1">
    <citation type="submission" date="2018-07" db="EMBL/GenBank/DDBJ databases">
        <title>Genomic Encyclopedia of Type Strains, Phase III (KMG-III): the genomes of soil and plant-associated and newly described type strains.</title>
        <authorList>
            <person name="Whitman W."/>
        </authorList>
    </citation>
    <scope>NUCLEOTIDE SEQUENCE [LARGE SCALE GENOMIC DNA]</scope>
    <source>
        <strain evidence="1 2">31-25a</strain>
    </source>
</reference>
<evidence type="ECO:0000313" key="2">
    <source>
        <dbReference type="Proteomes" id="UP000253324"/>
    </source>
</evidence>
<sequence>MIDLTTAALIAKTACDAVGAFDKVFRALQTSSPKKNLPHRV</sequence>
<keyword evidence="2" id="KW-1185">Reference proteome</keyword>
<protein>
    <submittedName>
        <fullName evidence="1">Uncharacterized protein</fullName>
    </submittedName>
</protein>
<organism evidence="1 2">
    <name type="scientific">Phyllobacterium bourgognense</name>
    <dbReference type="NCBI Taxonomy" id="314236"/>
    <lineage>
        <taxon>Bacteria</taxon>
        <taxon>Pseudomonadati</taxon>
        <taxon>Pseudomonadota</taxon>
        <taxon>Alphaproteobacteria</taxon>
        <taxon>Hyphomicrobiales</taxon>
        <taxon>Phyllobacteriaceae</taxon>
        <taxon>Phyllobacterium</taxon>
    </lineage>
</organism>
<gene>
    <name evidence="1" type="ORF">C7476_101654</name>
</gene>
<dbReference type="EMBL" id="QPJM01000001">
    <property type="protein sequence ID" value="RCW87885.1"/>
    <property type="molecule type" value="Genomic_DNA"/>
</dbReference>
<name>A0A368Z604_9HYPH</name>
<comment type="caution">
    <text evidence="1">The sequence shown here is derived from an EMBL/GenBank/DDBJ whole genome shotgun (WGS) entry which is preliminary data.</text>
</comment>
<dbReference type="AlphaFoldDB" id="A0A368Z604"/>
<accession>A0A368Z604</accession>